<evidence type="ECO:0000313" key="3">
    <source>
        <dbReference type="Proteomes" id="UP000037035"/>
    </source>
</evidence>
<keyword evidence="1" id="KW-0812">Transmembrane</keyword>
<keyword evidence="3" id="KW-1185">Reference proteome</keyword>
<comment type="caution">
    <text evidence="2">The sequence shown here is derived from an EMBL/GenBank/DDBJ whole genome shotgun (WGS) entry which is preliminary data.</text>
</comment>
<keyword evidence="1" id="KW-0472">Membrane</keyword>
<gene>
    <name evidence="2" type="ORF">VP01_3338g1</name>
</gene>
<name>A0A0L6UX38_9BASI</name>
<protein>
    <submittedName>
        <fullName evidence="2">Uncharacterized protein</fullName>
    </submittedName>
</protein>
<accession>A0A0L6UX38</accession>
<dbReference type="AlphaFoldDB" id="A0A0L6UX38"/>
<evidence type="ECO:0000256" key="1">
    <source>
        <dbReference type="SAM" id="Phobius"/>
    </source>
</evidence>
<reference evidence="2 3" key="1">
    <citation type="submission" date="2015-08" db="EMBL/GenBank/DDBJ databases">
        <title>Next Generation Sequencing and Analysis of the Genome of Puccinia sorghi L Schw, the Causal Agent of Maize Common Rust.</title>
        <authorList>
            <person name="Rochi L."/>
            <person name="Burguener G."/>
            <person name="Darino M."/>
            <person name="Turjanski A."/>
            <person name="Kreff E."/>
            <person name="Dieguez M.J."/>
            <person name="Sacco F."/>
        </authorList>
    </citation>
    <scope>NUCLEOTIDE SEQUENCE [LARGE SCALE GENOMIC DNA]</scope>
    <source>
        <strain evidence="2 3">RO10H11247</strain>
    </source>
</reference>
<evidence type="ECO:0000313" key="2">
    <source>
        <dbReference type="EMBL" id="KNZ53121.1"/>
    </source>
</evidence>
<dbReference type="VEuPathDB" id="FungiDB:VP01_3338g1"/>
<sequence>MDCFVCFTCFSRYYIFLLCPYIFLSCFLFFLTEISTLILSEILLNVAKDLSTAMGESKKLKEDKIEVKEDAKELPLSLCQNQSTNVSNTGDPPNSANRILTFSFFPNKYCLPETINGKQNFRALFKSISMLCQKFKNPKIFFRIQILRPKPPPVTTHRIILTPLVQKIHFLHTQPWPPSAKFQQSHHYQLPVATCHNFFTAQHSLKTLHIINNIASCTLCHAVFFLVYNPLSYTILMHILPQNSLMAAVQAKPCCYSQSKIYYSHACVIIIILLNSQLSYSGSCQRELVLFSCGKAIQWEKKSRGLNVSRFNHCYVKLFRGLNNKRELFYYPPEKSKFPLSWKGEKNWVCKIECIVVREFDQSSKAAWNDFFFLISIIFNSILRTLQTESILQPNRFVPAAACVSLSSDLAGTSSVRII</sequence>
<proteinExistence type="predicted"/>
<feature type="transmembrane region" description="Helical" evidence="1">
    <location>
        <begin position="12"/>
        <end position="31"/>
    </location>
</feature>
<dbReference type="EMBL" id="LAVV01008322">
    <property type="protein sequence ID" value="KNZ53121.1"/>
    <property type="molecule type" value="Genomic_DNA"/>
</dbReference>
<keyword evidence="1" id="KW-1133">Transmembrane helix</keyword>
<dbReference type="Proteomes" id="UP000037035">
    <property type="component" value="Unassembled WGS sequence"/>
</dbReference>
<organism evidence="2 3">
    <name type="scientific">Puccinia sorghi</name>
    <dbReference type="NCBI Taxonomy" id="27349"/>
    <lineage>
        <taxon>Eukaryota</taxon>
        <taxon>Fungi</taxon>
        <taxon>Dikarya</taxon>
        <taxon>Basidiomycota</taxon>
        <taxon>Pucciniomycotina</taxon>
        <taxon>Pucciniomycetes</taxon>
        <taxon>Pucciniales</taxon>
        <taxon>Pucciniaceae</taxon>
        <taxon>Puccinia</taxon>
    </lineage>
</organism>